<sequence length="265" mass="29561">MNFIQYSPFIFIIILIYIPPFSLSLNQQGAKFCNFPKPTGTIVTSKTFFINGNDHKDFGGQRIIYNGQKGTCNPNIPKNWESVIIIQDGGSVSNVILGASPDGTSADICCLGSCNLTNVYWENACWRAASFRAPDDFNRAQKNKADGTTTGFTYIVDGGGALDGFQKIFDQNGPGRTIIKNFCTANSSIVLRTCGDCGLQYTRHVNVRNSKFMGPGLTIIGKINFCYRKFCLKQERILNTMTKYPFIMFLSTVIMTKKLEWLMHV</sequence>
<feature type="transmembrane region" description="Helical" evidence="12">
    <location>
        <begin position="6"/>
        <end position="25"/>
    </location>
</feature>
<evidence type="ECO:0000256" key="5">
    <source>
        <dbReference type="ARBA" id="ARBA00012272"/>
    </source>
</evidence>
<comment type="function">
    <text evidence="10">Pectinolytic enzyme consist of four classes of enzymes: pectin lyase, polygalacturonase, pectin methylesterase and rhamnogalacturonase. Among pectinolytic enzymes, pectin lyase is the most important in depolymerization of pectin, since it cleaves internal glycosidic bonds of highly methylated pectins. Favors pectate, the anion, over pectin, the methyl ester.</text>
</comment>
<keyword evidence="6" id="KW-0964">Secreted</keyword>
<name>A0A6V7TV39_MELEN</name>
<keyword evidence="8" id="KW-0106">Calcium</keyword>
<dbReference type="InterPro" id="IPR004898">
    <property type="entry name" value="Pectate_lyase_PlyH/PlyE-like"/>
</dbReference>
<dbReference type="InterPro" id="IPR012334">
    <property type="entry name" value="Pectin_lyas_fold"/>
</dbReference>
<dbReference type="GO" id="GO:0030570">
    <property type="term" value="F:pectate lyase activity"/>
    <property type="evidence" value="ECO:0007669"/>
    <property type="project" value="UniProtKB-EC"/>
</dbReference>
<comment type="subcellular location">
    <subcellularLocation>
        <location evidence="3">Secreted</location>
    </subcellularLocation>
</comment>
<keyword evidence="12" id="KW-0472">Membrane</keyword>
<organism evidence="13 14">
    <name type="scientific">Meloidogyne enterolobii</name>
    <name type="common">Root-knot nematode worm</name>
    <name type="synonym">Meloidogyne mayaguensis</name>
    <dbReference type="NCBI Taxonomy" id="390850"/>
    <lineage>
        <taxon>Eukaryota</taxon>
        <taxon>Metazoa</taxon>
        <taxon>Ecdysozoa</taxon>
        <taxon>Nematoda</taxon>
        <taxon>Chromadorea</taxon>
        <taxon>Rhabditida</taxon>
        <taxon>Tylenchina</taxon>
        <taxon>Tylenchomorpha</taxon>
        <taxon>Tylenchoidea</taxon>
        <taxon>Meloidogynidae</taxon>
        <taxon>Meloidogyninae</taxon>
        <taxon>Meloidogyne</taxon>
    </lineage>
</organism>
<evidence type="ECO:0000256" key="9">
    <source>
        <dbReference type="ARBA" id="ARBA00023239"/>
    </source>
</evidence>
<proteinExistence type="inferred from homology"/>
<keyword evidence="7" id="KW-0732">Signal</keyword>
<dbReference type="Pfam" id="PF03211">
    <property type="entry name" value="Pectate_lyase"/>
    <property type="match status" value="1"/>
</dbReference>
<keyword evidence="12" id="KW-0812">Transmembrane</keyword>
<reference evidence="13 14" key="1">
    <citation type="submission" date="2020-08" db="EMBL/GenBank/DDBJ databases">
        <authorList>
            <person name="Koutsovoulos G."/>
            <person name="Danchin GJ E."/>
        </authorList>
    </citation>
    <scope>NUCLEOTIDE SEQUENCE [LARGE SCALE GENOMIC DNA]</scope>
</reference>
<comment type="cofactor">
    <cofactor evidence="2">
        <name>Ca(2+)</name>
        <dbReference type="ChEBI" id="CHEBI:29108"/>
    </cofactor>
</comment>
<accession>A0A6V7TV39</accession>
<evidence type="ECO:0000256" key="1">
    <source>
        <dbReference type="ARBA" id="ARBA00000695"/>
    </source>
</evidence>
<evidence type="ECO:0000256" key="7">
    <source>
        <dbReference type="ARBA" id="ARBA00022729"/>
    </source>
</evidence>
<evidence type="ECO:0000256" key="11">
    <source>
        <dbReference type="ARBA" id="ARBA00039895"/>
    </source>
</evidence>
<protein>
    <recommendedName>
        <fullName evidence="11">Probable pectate lyase F</fullName>
        <ecNumber evidence="5">4.2.2.2</ecNumber>
    </recommendedName>
</protein>
<evidence type="ECO:0000313" key="14">
    <source>
        <dbReference type="Proteomes" id="UP000580250"/>
    </source>
</evidence>
<dbReference type="AlphaFoldDB" id="A0A6V7TV39"/>
<dbReference type="Proteomes" id="UP000580250">
    <property type="component" value="Unassembled WGS sequence"/>
</dbReference>
<comment type="caution">
    <text evidence="13">The sequence shown here is derived from an EMBL/GenBank/DDBJ whole genome shotgun (WGS) entry which is preliminary data.</text>
</comment>
<evidence type="ECO:0000256" key="2">
    <source>
        <dbReference type="ARBA" id="ARBA00001913"/>
    </source>
</evidence>
<dbReference type="GO" id="GO:0005576">
    <property type="term" value="C:extracellular region"/>
    <property type="evidence" value="ECO:0007669"/>
    <property type="project" value="UniProtKB-SubCell"/>
</dbReference>
<dbReference type="GO" id="GO:0045490">
    <property type="term" value="P:pectin catabolic process"/>
    <property type="evidence" value="ECO:0007669"/>
    <property type="project" value="TreeGrafter"/>
</dbReference>
<dbReference type="EC" id="4.2.2.2" evidence="5"/>
<gene>
    <name evidence="13" type="ORF">MENT_LOCUS4379</name>
</gene>
<dbReference type="Gene3D" id="2.160.20.10">
    <property type="entry name" value="Single-stranded right-handed beta-helix, Pectin lyase-like"/>
    <property type="match status" value="1"/>
</dbReference>
<dbReference type="PANTHER" id="PTHR33407:SF9">
    <property type="entry name" value="PECTATE LYASE F-RELATED"/>
    <property type="match status" value="1"/>
</dbReference>
<evidence type="ECO:0000256" key="6">
    <source>
        <dbReference type="ARBA" id="ARBA00022525"/>
    </source>
</evidence>
<comment type="similarity">
    <text evidence="4">Belongs to the polysaccharide lyase 3 family.</text>
</comment>
<keyword evidence="9" id="KW-0456">Lyase</keyword>
<evidence type="ECO:0000313" key="13">
    <source>
        <dbReference type="EMBL" id="CAD2134435.1"/>
    </source>
</evidence>
<dbReference type="InterPro" id="IPR011050">
    <property type="entry name" value="Pectin_lyase_fold/virulence"/>
</dbReference>
<evidence type="ECO:0000256" key="10">
    <source>
        <dbReference type="ARBA" id="ARBA00025679"/>
    </source>
</evidence>
<dbReference type="PANTHER" id="PTHR33407">
    <property type="entry name" value="PECTATE LYASE F-RELATED"/>
    <property type="match status" value="1"/>
</dbReference>
<evidence type="ECO:0000256" key="4">
    <source>
        <dbReference type="ARBA" id="ARBA00006463"/>
    </source>
</evidence>
<comment type="catalytic activity">
    <reaction evidence="1">
        <text>Eliminative cleavage of (1-&gt;4)-alpha-D-galacturonan to give oligosaccharides with 4-deoxy-alpha-D-galact-4-enuronosyl groups at their non-reducing ends.</text>
        <dbReference type="EC" id="4.2.2.2"/>
    </reaction>
</comment>
<dbReference type="EMBL" id="CAJEWN010000015">
    <property type="protein sequence ID" value="CAD2134435.1"/>
    <property type="molecule type" value="Genomic_DNA"/>
</dbReference>
<evidence type="ECO:0000256" key="8">
    <source>
        <dbReference type="ARBA" id="ARBA00022837"/>
    </source>
</evidence>
<dbReference type="OrthoDB" id="441042at2759"/>
<evidence type="ECO:0000256" key="12">
    <source>
        <dbReference type="SAM" id="Phobius"/>
    </source>
</evidence>
<evidence type="ECO:0000256" key="3">
    <source>
        <dbReference type="ARBA" id="ARBA00004613"/>
    </source>
</evidence>
<keyword evidence="12" id="KW-1133">Transmembrane helix</keyword>
<dbReference type="SUPFAM" id="SSF51126">
    <property type="entry name" value="Pectin lyase-like"/>
    <property type="match status" value="1"/>
</dbReference>